<dbReference type="AlphaFoldDB" id="A0A1G1XS51"/>
<protein>
    <submittedName>
        <fullName evidence="1">Uncharacterized protein</fullName>
    </submittedName>
</protein>
<accession>A0A1G1XS51</accession>
<organism evidence="1 2">
    <name type="scientific">Candidatus Buchananbacteria bacterium RBG_13_39_9</name>
    <dbReference type="NCBI Taxonomy" id="1797531"/>
    <lineage>
        <taxon>Bacteria</taxon>
        <taxon>Candidatus Buchananiibacteriota</taxon>
    </lineage>
</organism>
<sequence>MKKDYPITKGEEPVTIKSTKEDPLAKIAKKLLKWAQQDTIKTPIARTEKIFLVHDVPNKLNIPNVTEVMNKMKDKGYLVADSKDPEIFYVFVVPAQGRRLAKYLEAK</sequence>
<evidence type="ECO:0000313" key="2">
    <source>
        <dbReference type="Proteomes" id="UP000176260"/>
    </source>
</evidence>
<evidence type="ECO:0000313" key="1">
    <source>
        <dbReference type="EMBL" id="OGY42848.1"/>
    </source>
</evidence>
<dbReference type="Proteomes" id="UP000176260">
    <property type="component" value="Unassembled WGS sequence"/>
</dbReference>
<comment type="caution">
    <text evidence="1">The sequence shown here is derived from an EMBL/GenBank/DDBJ whole genome shotgun (WGS) entry which is preliminary data.</text>
</comment>
<reference evidence="1 2" key="1">
    <citation type="journal article" date="2016" name="Nat. Commun.">
        <title>Thousands of microbial genomes shed light on interconnected biogeochemical processes in an aquifer system.</title>
        <authorList>
            <person name="Anantharaman K."/>
            <person name="Brown C.T."/>
            <person name="Hug L.A."/>
            <person name="Sharon I."/>
            <person name="Castelle C.J."/>
            <person name="Probst A.J."/>
            <person name="Thomas B.C."/>
            <person name="Singh A."/>
            <person name="Wilkins M.J."/>
            <person name="Karaoz U."/>
            <person name="Brodie E.L."/>
            <person name="Williams K.H."/>
            <person name="Hubbard S.S."/>
            <person name="Banfield J.F."/>
        </authorList>
    </citation>
    <scope>NUCLEOTIDE SEQUENCE [LARGE SCALE GENOMIC DNA]</scope>
</reference>
<name>A0A1G1XS51_9BACT</name>
<gene>
    <name evidence="1" type="ORF">A2Y67_00070</name>
</gene>
<proteinExistence type="predicted"/>
<dbReference type="EMBL" id="MHIA01000005">
    <property type="protein sequence ID" value="OGY42848.1"/>
    <property type="molecule type" value="Genomic_DNA"/>
</dbReference>